<reference evidence="2" key="1">
    <citation type="submission" date="2019-08" db="EMBL/GenBank/DDBJ databases">
        <title>The improved chromosome-level genome for the pearl oyster Pinctada fucata martensii using PacBio sequencing and Hi-C.</title>
        <authorList>
            <person name="Zheng Z."/>
        </authorList>
    </citation>
    <scope>NUCLEOTIDE SEQUENCE</scope>
    <source>
        <strain evidence="2">ZZ-2019</strain>
        <tissue evidence="2">Adductor muscle</tissue>
    </source>
</reference>
<proteinExistence type="predicted"/>
<evidence type="ECO:0000313" key="3">
    <source>
        <dbReference type="Proteomes" id="UP001186944"/>
    </source>
</evidence>
<gene>
    <name evidence="2" type="ORF">FSP39_001342</name>
</gene>
<dbReference type="EMBL" id="VSWD01000004">
    <property type="protein sequence ID" value="KAK3104405.1"/>
    <property type="molecule type" value="Genomic_DNA"/>
</dbReference>
<dbReference type="Proteomes" id="UP001186944">
    <property type="component" value="Unassembled WGS sequence"/>
</dbReference>
<dbReference type="AlphaFoldDB" id="A0AA88YGK7"/>
<evidence type="ECO:0000256" key="1">
    <source>
        <dbReference type="SAM" id="MobiDB-lite"/>
    </source>
</evidence>
<name>A0AA88YGK7_PINIB</name>
<evidence type="ECO:0000313" key="2">
    <source>
        <dbReference type="EMBL" id="KAK3104405.1"/>
    </source>
</evidence>
<keyword evidence="3" id="KW-1185">Reference proteome</keyword>
<accession>A0AA88YGK7</accession>
<feature type="region of interest" description="Disordered" evidence="1">
    <location>
        <begin position="144"/>
        <end position="167"/>
    </location>
</feature>
<organism evidence="2 3">
    <name type="scientific">Pinctada imbricata</name>
    <name type="common">Atlantic pearl-oyster</name>
    <name type="synonym">Pinctada martensii</name>
    <dbReference type="NCBI Taxonomy" id="66713"/>
    <lineage>
        <taxon>Eukaryota</taxon>
        <taxon>Metazoa</taxon>
        <taxon>Spiralia</taxon>
        <taxon>Lophotrochozoa</taxon>
        <taxon>Mollusca</taxon>
        <taxon>Bivalvia</taxon>
        <taxon>Autobranchia</taxon>
        <taxon>Pteriomorphia</taxon>
        <taxon>Pterioida</taxon>
        <taxon>Pterioidea</taxon>
        <taxon>Pteriidae</taxon>
        <taxon>Pinctada</taxon>
    </lineage>
</organism>
<sequence length="167" mass="19319">MVEGVQRRATKQIPGYADLTYEERLRKLKLPTLKYRRYRGDMIEMYKIIGGKYDPAAANFIKLRSDHVSRDCGRGNSKTLFAQRPRLDIRKHNFSIRSTNIWNSLPDDVVCAKSLNSFKNKLDKFCRNQEVLYDYKADIRTGSRVNNSKESESSEEDPIGTCVGNYP</sequence>
<protein>
    <submittedName>
        <fullName evidence="2">Uncharacterized protein</fullName>
    </submittedName>
</protein>
<comment type="caution">
    <text evidence="2">The sequence shown here is derived from an EMBL/GenBank/DDBJ whole genome shotgun (WGS) entry which is preliminary data.</text>
</comment>